<accession>A0A0C2ZD27</accession>
<organism evidence="1 2">
    <name type="scientific">Scleroderma citrinum Foug A</name>
    <dbReference type="NCBI Taxonomy" id="1036808"/>
    <lineage>
        <taxon>Eukaryota</taxon>
        <taxon>Fungi</taxon>
        <taxon>Dikarya</taxon>
        <taxon>Basidiomycota</taxon>
        <taxon>Agaricomycotina</taxon>
        <taxon>Agaricomycetes</taxon>
        <taxon>Agaricomycetidae</taxon>
        <taxon>Boletales</taxon>
        <taxon>Sclerodermatineae</taxon>
        <taxon>Sclerodermataceae</taxon>
        <taxon>Scleroderma</taxon>
    </lineage>
</organism>
<dbReference type="HOGENOM" id="CLU_1678989_0_0_1"/>
<evidence type="ECO:0000313" key="1">
    <source>
        <dbReference type="EMBL" id="KIM59683.1"/>
    </source>
</evidence>
<protein>
    <submittedName>
        <fullName evidence="1">Uncharacterized protein</fullName>
    </submittedName>
</protein>
<reference evidence="1 2" key="1">
    <citation type="submission" date="2014-04" db="EMBL/GenBank/DDBJ databases">
        <authorList>
            <consortium name="DOE Joint Genome Institute"/>
            <person name="Kuo A."/>
            <person name="Kohler A."/>
            <person name="Nagy L.G."/>
            <person name="Floudas D."/>
            <person name="Copeland A."/>
            <person name="Barry K.W."/>
            <person name="Cichocki N."/>
            <person name="Veneault-Fourrey C."/>
            <person name="LaButti K."/>
            <person name="Lindquist E.A."/>
            <person name="Lipzen A."/>
            <person name="Lundell T."/>
            <person name="Morin E."/>
            <person name="Murat C."/>
            <person name="Sun H."/>
            <person name="Tunlid A."/>
            <person name="Henrissat B."/>
            <person name="Grigoriev I.V."/>
            <person name="Hibbett D.S."/>
            <person name="Martin F."/>
            <person name="Nordberg H.P."/>
            <person name="Cantor M.N."/>
            <person name="Hua S.X."/>
        </authorList>
    </citation>
    <scope>NUCLEOTIDE SEQUENCE [LARGE SCALE GENOMIC DNA]</scope>
    <source>
        <strain evidence="1 2">Foug A</strain>
    </source>
</reference>
<reference evidence="2" key="2">
    <citation type="submission" date="2015-01" db="EMBL/GenBank/DDBJ databases">
        <title>Evolutionary Origins and Diversification of the Mycorrhizal Mutualists.</title>
        <authorList>
            <consortium name="DOE Joint Genome Institute"/>
            <consortium name="Mycorrhizal Genomics Consortium"/>
            <person name="Kohler A."/>
            <person name="Kuo A."/>
            <person name="Nagy L.G."/>
            <person name="Floudas D."/>
            <person name="Copeland A."/>
            <person name="Barry K.W."/>
            <person name="Cichocki N."/>
            <person name="Veneault-Fourrey C."/>
            <person name="LaButti K."/>
            <person name="Lindquist E.A."/>
            <person name="Lipzen A."/>
            <person name="Lundell T."/>
            <person name="Morin E."/>
            <person name="Murat C."/>
            <person name="Riley R."/>
            <person name="Ohm R."/>
            <person name="Sun H."/>
            <person name="Tunlid A."/>
            <person name="Henrissat B."/>
            <person name="Grigoriev I.V."/>
            <person name="Hibbett D.S."/>
            <person name="Martin F."/>
        </authorList>
    </citation>
    <scope>NUCLEOTIDE SEQUENCE [LARGE SCALE GENOMIC DNA]</scope>
    <source>
        <strain evidence="2">Foug A</strain>
    </source>
</reference>
<dbReference type="Proteomes" id="UP000053989">
    <property type="component" value="Unassembled WGS sequence"/>
</dbReference>
<dbReference type="InParanoid" id="A0A0C2ZD27"/>
<dbReference type="AlphaFoldDB" id="A0A0C2ZD27"/>
<evidence type="ECO:0000313" key="2">
    <source>
        <dbReference type="Proteomes" id="UP000053989"/>
    </source>
</evidence>
<sequence>MLFVVGASAASALAVIGLLLYTAVRSPSVDMHIDIHHSIAPSRSSEMLHEGGPQRHTHITISSTYFSATLSSPSACSMCRPARLPRQVAVNLSRSIAEHQVDNRGRANQAHHASLPALSSECIRVFTQVLCAPFKVFPRWFSFNAHLLSFLGLLKHW</sequence>
<keyword evidence="2" id="KW-1185">Reference proteome</keyword>
<name>A0A0C2ZD27_9AGAM</name>
<gene>
    <name evidence="1" type="ORF">SCLCIDRAFT_1217618</name>
</gene>
<proteinExistence type="predicted"/>
<dbReference type="EMBL" id="KN822071">
    <property type="protein sequence ID" value="KIM59683.1"/>
    <property type="molecule type" value="Genomic_DNA"/>
</dbReference>